<dbReference type="SUPFAM" id="SSF54909">
    <property type="entry name" value="Dimeric alpha+beta barrel"/>
    <property type="match status" value="1"/>
</dbReference>
<gene>
    <name evidence="2" type="ORF">PYH38_002858</name>
</gene>
<dbReference type="InterPro" id="IPR013097">
    <property type="entry name" value="Dabb"/>
</dbReference>
<dbReference type="SMART" id="SM00886">
    <property type="entry name" value="Dabb"/>
    <property type="match status" value="1"/>
</dbReference>
<reference evidence="2 3" key="1">
    <citation type="submission" date="2023-03" db="EMBL/GenBank/DDBJ databases">
        <authorList>
            <person name="Kaur S."/>
            <person name="Espinosa-Saiz D."/>
            <person name="Velazquez E."/>
            <person name="Menendez E."/>
            <person name="diCenzo G.C."/>
        </authorList>
    </citation>
    <scope>NUCLEOTIDE SEQUENCE [LARGE SCALE GENOMIC DNA]</scope>
    <source>
        <strain evidence="2 3">LMG 27395</strain>
    </source>
</reference>
<dbReference type="EMBL" id="CP120371">
    <property type="protein sequence ID" value="WEX84021.1"/>
    <property type="molecule type" value="Genomic_DNA"/>
</dbReference>
<dbReference type="PROSITE" id="PS51502">
    <property type="entry name" value="S_R_A_B_BARREL"/>
    <property type="match status" value="1"/>
</dbReference>
<proteinExistence type="predicted"/>
<dbReference type="Proteomes" id="UP001235547">
    <property type="component" value="Chromosome 1"/>
</dbReference>
<organism evidence="2 3">
    <name type="scientific">Sinorhizobium numidicum</name>
    <dbReference type="NCBI Taxonomy" id="680248"/>
    <lineage>
        <taxon>Bacteria</taxon>
        <taxon>Pseudomonadati</taxon>
        <taxon>Pseudomonadota</taxon>
        <taxon>Alphaproteobacteria</taxon>
        <taxon>Hyphomicrobiales</taxon>
        <taxon>Rhizobiaceae</taxon>
        <taxon>Sinorhizobium/Ensifer group</taxon>
        <taxon>Sinorhizobium</taxon>
    </lineage>
</organism>
<dbReference type="Pfam" id="PF07876">
    <property type="entry name" value="Dabb"/>
    <property type="match status" value="1"/>
</dbReference>
<evidence type="ECO:0000313" key="2">
    <source>
        <dbReference type="EMBL" id="WEX84021.1"/>
    </source>
</evidence>
<dbReference type="RefSeq" id="WP_280734910.1">
    <property type="nucleotide sequence ID" value="NZ_CP120368.1"/>
</dbReference>
<accession>A0ABY8CZF8</accession>
<evidence type="ECO:0000259" key="1">
    <source>
        <dbReference type="PROSITE" id="PS51502"/>
    </source>
</evidence>
<dbReference type="InterPro" id="IPR011008">
    <property type="entry name" value="Dimeric_a/b-barrel"/>
</dbReference>
<protein>
    <submittedName>
        <fullName evidence="2">Dabb family protein</fullName>
    </submittedName>
</protein>
<feature type="domain" description="Stress-response A/B barrel" evidence="1">
    <location>
        <begin position="2"/>
        <end position="101"/>
    </location>
</feature>
<keyword evidence="3" id="KW-1185">Reference proteome</keyword>
<dbReference type="Gene3D" id="3.30.70.100">
    <property type="match status" value="1"/>
</dbReference>
<evidence type="ECO:0000313" key="3">
    <source>
        <dbReference type="Proteomes" id="UP001235547"/>
    </source>
</evidence>
<sequence length="105" mass="11329">MIRHCVFIRFRQEVSEAEKAAIFAEIAVLSERLSGFLGAHIGANVSPETGMDKGYSQGFIVDFADAAARDAYLDDPEHRRAGGKIVAAAQGGVQGVFVYDLEIPD</sequence>
<name>A0ABY8CZF8_9HYPH</name>